<dbReference type="InterPro" id="IPR014133">
    <property type="entry name" value="Cry_DASH"/>
</dbReference>
<name>A0A2P5HYH5_DIAHE</name>
<dbReference type="PRINTS" id="PR00147">
    <property type="entry name" value="DNAPHOTLYASE"/>
</dbReference>
<gene>
    <name evidence="10" type="ORF">DHEL01_v206294</name>
</gene>
<evidence type="ECO:0000256" key="3">
    <source>
        <dbReference type="ARBA" id="ARBA00022827"/>
    </source>
</evidence>
<dbReference type="GO" id="GO:0000719">
    <property type="term" value="P:photoreactive repair"/>
    <property type="evidence" value="ECO:0007669"/>
    <property type="project" value="TreeGrafter"/>
</dbReference>
<dbReference type="InterPro" id="IPR014729">
    <property type="entry name" value="Rossmann-like_a/b/a_fold"/>
</dbReference>
<feature type="site" description="Electron transfer via tryptophanyl radical" evidence="6">
    <location>
        <position position="392"/>
    </location>
</feature>
<evidence type="ECO:0000256" key="6">
    <source>
        <dbReference type="PIRSR" id="PIRSR602081-2"/>
    </source>
</evidence>
<comment type="cofactor">
    <cofactor evidence="5 7">
        <name>FAD</name>
        <dbReference type="ChEBI" id="CHEBI:57692"/>
    </cofactor>
    <text evidence="5 7">Binds 1 FAD per subunit.</text>
</comment>
<protein>
    <recommendedName>
        <fullName evidence="7">Cryptochrome DASH</fullName>
    </recommendedName>
</protein>
<feature type="region of interest" description="Disordered" evidence="8">
    <location>
        <begin position="380"/>
        <end position="405"/>
    </location>
</feature>
<accession>A0A2P5HYH5</accession>
<evidence type="ECO:0000256" key="4">
    <source>
        <dbReference type="ARBA" id="ARBA00022991"/>
    </source>
</evidence>
<dbReference type="Gene3D" id="1.10.579.10">
    <property type="entry name" value="DNA Cyclobutane Dipyrimidine Photolyase, subunit A, domain 3"/>
    <property type="match status" value="1"/>
</dbReference>
<dbReference type="PROSITE" id="PS51645">
    <property type="entry name" value="PHR_CRY_ALPHA_BETA"/>
    <property type="match status" value="1"/>
</dbReference>
<dbReference type="SUPFAM" id="SSF48173">
    <property type="entry name" value="Cryptochrome/photolyase FAD-binding domain"/>
    <property type="match status" value="1"/>
</dbReference>
<dbReference type="NCBIfam" id="TIGR02765">
    <property type="entry name" value="crypto_DASH"/>
    <property type="match status" value="1"/>
</dbReference>
<feature type="compositionally biased region" description="Gly residues" evidence="8">
    <location>
        <begin position="627"/>
        <end position="647"/>
    </location>
</feature>
<evidence type="ECO:0000313" key="10">
    <source>
        <dbReference type="EMBL" id="POS75308.1"/>
    </source>
</evidence>
<evidence type="ECO:0000256" key="5">
    <source>
        <dbReference type="PIRSR" id="PIRSR602081-1"/>
    </source>
</evidence>
<keyword evidence="11" id="KW-1185">Reference proteome</keyword>
<dbReference type="InterPro" id="IPR002081">
    <property type="entry name" value="Cryptochrome/DNA_photolyase_1"/>
</dbReference>
<feature type="site" description="Electron transfer via tryptophanyl radical" evidence="6">
    <location>
        <position position="461"/>
    </location>
</feature>
<dbReference type="InterPro" id="IPR036134">
    <property type="entry name" value="Crypto/Photolyase_FAD-like_sf"/>
</dbReference>
<dbReference type="Gene3D" id="1.25.40.80">
    <property type="match status" value="1"/>
</dbReference>
<keyword evidence="2 5" id="KW-0285">Flavoprotein</keyword>
<dbReference type="STRING" id="158607.A0A2P5HYH5"/>
<comment type="similarity">
    <text evidence="1 7">Belongs to the DNA photolyase class-1 family.</text>
</comment>
<dbReference type="InParanoid" id="A0A2P5HYH5"/>
<dbReference type="GO" id="GO:0003904">
    <property type="term" value="F:deoxyribodipyrimidine photo-lyase activity"/>
    <property type="evidence" value="ECO:0007669"/>
    <property type="project" value="TreeGrafter"/>
</dbReference>
<feature type="compositionally biased region" description="Basic residues" evidence="8">
    <location>
        <begin position="571"/>
        <end position="584"/>
    </location>
</feature>
<evidence type="ECO:0000259" key="9">
    <source>
        <dbReference type="PROSITE" id="PS51645"/>
    </source>
</evidence>
<sequence length="699" mass="77433">MAKSNILIYVLRHDLRLSDNPIFYKLATQADHGFTHLLPVYVFPAQQFEVSGFLKPGSSSPYPEARSAVSKVWRTGPHRAKFITQSVWDLKQSLESVGSGLVIRVGLVADVVKGLLDGFRSRQDNVSTVWMTGEEGVEERREQRAVSSVCKKLGTDFKLWSDEKYYVDDRDVATPISEIPDVFTTYRKSIEPLRSRPRATLPRPDSGKLPPLVEESHIPEQHDPFAIPATYEDLEDAVLSPVRDFLTGIPPYPDGAESAHPFQGGETAGIERLRHLIKAGLMYSYKETRNGMIGSAFSTKLSAFLAQGCVTARQVHHELLKYEDGTDSDYKDATGYGDGENGGTSAVRFELLWRDYMRLCTMKFGARLFRIEGFRDHNYEGEGEASSKRPKWKSSVQADALPEQKPSPDEIATIIQRFNTGTTGMGLIDASQRELLHTGYTSNRARQNVASFLTKHLGIDWRFGAEWYEMMLVDYDVSSNWANWQYVAGVGNDPRGEARIFNPVKQAFDYDKEGTYVRTWVQEVKGLEKLENVFQVSTTSAEELDKAGLTDNVMVTDPVKRIEFLVDGKPKNNKRPFHRARGSRRPPSSGAFDSNGRPMNQPNGTAGPGGLDGSSPGHRGSPHRGRGGGYNNGGPRRGFYSGRGRGQYAGPNYGPGYFGGLPNNGQMGSFGRGGYHNMAIRGGFQGAYPAPYPTGPPPS</sequence>
<comment type="cofactor">
    <cofactor evidence="7">
        <name>(6R)-5,10-methylene-5,6,7,8-tetrahydrofolate</name>
        <dbReference type="ChEBI" id="CHEBI:15636"/>
    </cofactor>
    <text evidence="7">Binds 1 5,10-methenyltetrahydrofolate (MTHF) per subunit.</text>
</comment>
<feature type="binding site" evidence="5">
    <location>
        <begin position="474"/>
        <end position="476"/>
    </location>
    <ligand>
        <name>FAD</name>
        <dbReference type="ChEBI" id="CHEBI:57692"/>
    </ligand>
</feature>
<feature type="domain" description="Photolyase/cryptochrome alpha/beta" evidence="9">
    <location>
        <begin position="5"/>
        <end position="165"/>
    </location>
</feature>
<dbReference type="InterPro" id="IPR006050">
    <property type="entry name" value="DNA_photolyase_N"/>
</dbReference>
<feature type="binding site" evidence="5">
    <location>
        <position position="285"/>
    </location>
    <ligand>
        <name>FAD</name>
        <dbReference type="ChEBI" id="CHEBI:57692"/>
    </ligand>
</feature>
<keyword evidence="4 7" id="KW-0157">Chromophore</keyword>
<dbReference type="PANTHER" id="PTHR11455:SF22">
    <property type="entry name" value="CRYPTOCHROME DASH"/>
    <property type="match status" value="1"/>
</dbReference>
<evidence type="ECO:0000256" key="1">
    <source>
        <dbReference type="ARBA" id="ARBA00005862"/>
    </source>
</evidence>
<organism evidence="10 11">
    <name type="scientific">Diaporthe helianthi</name>
    <dbReference type="NCBI Taxonomy" id="158607"/>
    <lineage>
        <taxon>Eukaryota</taxon>
        <taxon>Fungi</taxon>
        <taxon>Dikarya</taxon>
        <taxon>Ascomycota</taxon>
        <taxon>Pezizomycotina</taxon>
        <taxon>Sordariomycetes</taxon>
        <taxon>Sordariomycetidae</taxon>
        <taxon>Diaporthales</taxon>
        <taxon>Diaporthaceae</taxon>
        <taxon>Diaporthe</taxon>
    </lineage>
</organism>
<dbReference type="AlphaFoldDB" id="A0A2P5HYH5"/>
<comment type="caution">
    <text evidence="10">The sequence shown here is derived from an EMBL/GenBank/DDBJ whole genome shotgun (WGS) entry which is preliminary data.</text>
</comment>
<dbReference type="GO" id="GO:0003684">
    <property type="term" value="F:damaged DNA binding"/>
    <property type="evidence" value="ECO:0007669"/>
    <property type="project" value="TreeGrafter"/>
</dbReference>
<evidence type="ECO:0000256" key="2">
    <source>
        <dbReference type="ARBA" id="ARBA00022630"/>
    </source>
</evidence>
<dbReference type="InterPro" id="IPR036155">
    <property type="entry name" value="Crypto/Photolyase_N_sf"/>
</dbReference>
<evidence type="ECO:0000313" key="11">
    <source>
        <dbReference type="Proteomes" id="UP000094444"/>
    </source>
</evidence>
<dbReference type="SUPFAM" id="SSF52425">
    <property type="entry name" value="Cryptochrome/photolyase, N-terminal domain"/>
    <property type="match status" value="1"/>
</dbReference>
<dbReference type="InterPro" id="IPR005101">
    <property type="entry name" value="Cryptochr/Photolyase_FAD-bd"/>
</dbReference>
<feature type="site" description="Electron transfer via tryptophanyl radical" evidence="6">
    <location>
        <position position="484"/>
    </location>
</feature>
<comment type="function">
    <text evidence="7">May have a photoreceptor function.</text>
</comment>
<feature type="region of interest" description="Disordered" evidence="8">
    <location>
        <begin position="566"/>
        <end position="647"/>
    </location>
</feature>
<proteinExistence type="inferred from homology"/>
<reference evidence="10" key="1">
    <citation type="submission" date="2017-09" db="EMBL/GenBank/DDBJ databases">
        <title>Polyketide synthases of a Diaporthe helianthi virulent isolate.</title>
        <authorList>
            <person name="Baroncelli R."/>
        </authorList>
    </citation>
    <scope>NUCLEOTIDE SEQUENCE [LARGE SCALE GENOMIC DNA]</scope>
    <source>
        <strain evidence="10">7/96</strain>
    </source>
</reference>
<dbReference type="PANTHER" id="PTHR11455">
    <property type="entry name" value="CRYPTOCHROME"/>
    <property type="match status" value="1"/>
</dbReference>
<dbReference type="GO" id="GO:0071949">
    <property type="term" value="F:FAD binding"/>
    <property type="evidence" value="ECO:0007669"/>
    <property type="project" value="TreeGrafter"/>
</dbReference>
<keyword evidence="3 5" id="KW-0274">FAD</keyword>
<dbReference type="Pfam" id="PF00875">
    <property type="entry name" value="DNA_photolyase"/>
    <property type="match status" value="1"/>
</dbReference>
<dbReference type="Gene3D" id="3.40.50.620">
    <property type="entry name" value="HUPs"/>
    <property type="match status" value="1"/>
</dbReference>
<dbReference type="OrthoDB" id="435881at2759"/>
<evidence type="ECO:0000256" key="7">
    <source>
        <dbReference type="RuleBase" id="RU367151"/>
    </source>
</evidence>
<dbReference type="Pfam" id="PF03441">
    <property type="entry name" value="FAD_binding_7"/>
    <property type="match status" value="1"/>
</dbReference>
<dbReference type="EMBL" id="MAVT02000504">
    <property type="protein sequence ID" value="POS75308.1"/>
    <property type="molecule type" value="Genomic_DNA"/>
</dbReference>
<dbReference type="Proteomes" id="UP000094444">
    <property type="component" value="Unassembled WGS sequence"/>
</dbReference>
<feature type="binding site" evidence="5">
    <location>
        <begin position="298"/>
        <end position="302"/>
    </location>
    <ligand>
        <name>FAD</name>
        <dbReference type="ChEBI" id="CHEBI:57692"/>
    </ligand>
</feature>
<evidence type="ECO:0000256" key="8">
    <source>
        <dbReference type="SAM" id="MobiDB-lite"/>
    </source>
</evidence>